<feature type="transmembrane region" description="Helical" evidence="8">
    <location>
        <begin position="100"/>
        <end position="117"/>
    </location>
</feature>
<dbReference type="RefSeq" id="WP_131904849.1">
    <property type="nucleotide sequence ID" value="NZ_BAAAFU010000008.1"/>
</dbReference>
<sequence length="297" mass="33153">MNKGIILILLGYVGWGLFPLYWALVKHVPAFEVLSHRMLWSVPVLILFVVLITSWRSDFFSTLKNKRELGWLLLTSILITINWGVYVYAVNNDRVVEASMGYFLSPLLHVLGGLVIFKEQLGPLRKLAITFATLGVLYYIFSVEVFPWIGLVVGFSFAAYGILRKFIKTSAVPGLLVETLLLVPLSLGYLVYIEISGEAVFLNLDLNTDIFLGLAGLVTVVPLVLFTAGARLLPMTTSGILFYITPTMQFLIGAFIFKETVNTDQLIGFSGIWIGLVLYTFSLLSRQAKIEPNREST</sequence>
<proteinExistence type="inferred from homology"/>
<keyword evidence="5 8" id="KW-0812">Transmembrane</keyword>
<dbReference type="InterPro" id="IPR004626">
    <property type="entry name" value="RarD"/>
</dbReference>
<evidence type="ECO:0000256" key="5">
    <source>
        <dbReference type="ARBA" id="ARBA00022692"/>
    </source>
</evidence>
<dbReference type="SUPFAM" id="SSF103481">
    <property type="entry name" value="Multidrug resistance efflux transporter EmrE"/>
    <property type="match status" value="2"/>
</dbReference>
<dbReference type="NCBIfam" id="TIGR00688">
    <property type="entry name" value="rarD"/>
    <property type="match status" value="1"/>
</dbReference>
<gene>
    <name evidence="10" type="ORF">EV695_1065</name>
</gene>
<feature type="transmembrane region" description="Helical" evidence="8">
    <location>
        <begin position="147"/>
        <end position="163"/>
    </location>
</feature>
<dbReference type="GO" id="GO:0005886">
    <property type="term" value="C:plasma membrane"/>
    <property type="evidence" value="ECO:0007669"/>
    <property type="project" value="UniProtKB-SubCell"/>
</dbReference>
<feature type="transmembrane region" description="Helical" evidence="8">
    <location>
        <begin position="240"/>
        <end position="257"/>
    </location>
</feature>
<dbReference type="InterPro" id="IPR000620">
    <property type="entry name" value="EamA_dom"/>
</dbReference>
<evidence type="ECO:0000256" key="7">
    <source>
        <dbReference type="ARBA" id="ARBA00023136"/>
    </source>
</evidence>
<protein>
    <submittedName>
        <fullName evidence="10">Chloramphenicol-sensitive protein RarD</fullName>
    </submittedName>
</protein>
<comment type="caution">
    <text evidence="10">The sequence shown here is derived from an EMBL/GenBank/DDBJ whole genome shotgun (WGS) entry which is preliminary data.</text>
</comment>
<accession>A0A4R1F5M2</accession>
<dbReference type="AlphaFoldDB" id="A0A4R1F5M2"/>
<feature type="transmembrane region" description="Helical" evidence="8">
    <location>
        <begin position="175"/>
        <end position="195"/>
    </location>
</feature>
<keyword evidence="11" id="KW-1185">Reference proteome</keyword>
<keyword evidence="4" id="KW-1003">Cell membrane</keyword>
<keyword evidence="6 8" id="KW-1133">Transmembrane helix</keyword>
<dbReference type="PANTHER" id="PTHR22911">
    <property type="entry name" value="ACYL-MALONYL CONDENSING ENZYME-RELATED"/>
    <property type="match status" value="1"/>
</dbReference>
<evidence type="ECO:0000256" key="8">
    <source>
        <dbReference type="SAM" id="Phobius"/>
    </source>
</evidence>
<feature type="transmembrane region" description="Helical" evidence="8">
    <location>
        <begin position="210"/>
        <end position="233"/>
    </location>
</feature>
<dbReference type="OrthoDB" id="369870at2"/>
<feature type="transmembrane region" description="Helical" evidence="8">
    <location>
        <begin position="69"/>
        <end position="88"/>
    </location>
</feature>
<evidence type="ECO:0000259" key="9">
    <source>
        <dbReference type="Pfam" id="PF00892"/>
    </source>
</evidence>
<name>A0A4R1F5M2_9GAMM</name>
<evidence type="ECO:0000256" key="4">
    <source>
        <dbReference type="ARBA" id="ARBA00022475"/>
    </source>
</evidence>
<keyword evidence="7 8" id="KW-0472">Membrane</keyword>
<organism evidence="10 11">
    <name type="scientific">Cocleimonas flava</name>
    <dbReference type="NCBI Taxonomy" id="634765"/>
    <lineage>
        <taxon>Bacteria</taxon>
        <taxon>Pseudomonadati</taxon>
        <taxon>Pseudomonadota</taxon>
        <taxon>Gammaproteobacteria</taxon>
        <taxon>Thiotrichales</taxon>
        <taxon>Thiotrichaceae</taxon>
        <taxon>Cocleimonas</taxon>
    </lineage>
</organism>
<evidence type="ECO:0000256" key="2">
    <source>
        <dbReference type="ARBA" id="ARBA00007362"/>
    </source>
</evidence>
<dbReference type="InterPro" id="IPR037185">
    <property type="entry name" value="EmrE-like"/>
</dbReference>
<evidence type="ECO:0000313" key="11">
    <source>
        <dbReference type="Proteomes" id="UP000294887"/>
    </source>
</evidence>
<feature type="domain" description="EamA" evidence="9">
    <location>
        <begin position="3"/>
        <end position="138"/>
    </location>
</feature>
<comment type="subcellular location">
    <subcellularLocation>
        <location evidence="1">Cell membrane</location>
        <topology evidence="1">Multi-pass membrane protein</topology>
    </subcellularLocation>
</comment>
<dbReference type="EMBL" id="SMFQ01000002">
    <property type="protein sequence ID" value="TCJ89203.1"/>
    <property type="molecule type" value="Genomic_DNA"/>
</dbReference>
<comment type="similarity">
    <text evidence="2">Belongs to the EamA transporter family.</text>
</comment>
<feature type="transmembrane region" description="Helical" evidence="8">
    <location>
        <begin position="263"/>
        <end position="284"/>
    </location>
</feature>
<evidence type="ECO:0000256" key="1">
    <source>
        <dbReference type="ARBA" id="ARBA00004651"/>
    </source>
</evidence>
<dbReference type="Proteomes" id="UP000294887">
    <property type="component" value="Unassembled WGS sequence"/>
</dbReference>
<feature type="transmembrane region" description="Helical" evidence="8">
    <location>
        <begin position="5"/>
        <end position="25"/>
    </location>
</feature>
<dbReference type="Pfam" id="PF00892">
    <property type="entry name" value="EamA"/>
    <property type="match status" value="1"/>
</dbReference>
<evidence type="ECO:0000256" key="6">
    <source>
        <dbReference type="ARBA" id="ARBA00022989"/>
    </source>
</evidence>
<keyword evidence="3" id="KW-0813">Transport</keyword>
<evidence type="ECO:0000313" key="10">
    <source>
        <dbReference type="EMBL" id="TCJ89203.1"/>
    </source>
</evidence>
<feature type="transmembrane region" description="Helical" evidence="8">
    <location>
        <begin position="37"/>
        <end position="57"/>
    </location>
</feature>
<evidence type="ECO:0000256" key="3">
    <source>
        <dbReference type="ARBA" id="ARBA00022448"/>
    </source>
</evidence>
<feature type="transmembrane region" description="Helical" evidence="8">
    <location>
        <begin position="124"/>
        <end position="141"/>
    </location>
</feature>
<dbReference type="PANTHER" id="PTHR22911:SF137">
    <property type="entry name" value="SOLUTE CARRIER FAMILY 35 MEMBER G2-RELATED"/>
    <property type="match status" value="1"/>
</dbReference>
<reference evidence="10 11" key="1">
    <citation type="submission" date="2019-03" db="EMBL/GenBank/DDBJ databases">
        <title>Genomic Encyclopedia of Type Strains, Phase IV (KMG-IV): sequencing the most valuable type-strain genomes for metagenomic binning, comparative biology and taxonomic classification.</title>
        <authorList>
            <person name="Goeker M."/>
        </authorList>
    </citation>
    <scope>NUCLEOTIDE SEQUENCE [LARGE SCALE GENOMIC DNA]</scope>
    <source>
        <strain evidence="10 11">DSM 24830</strain>
    </source>
</reference>